<dbReference type="Proteomes" id="UP001463665">
    <property type="component" value="Chromosome"/>
</dbReference>
<keyword evidence="2" id="KW-0813">Transport</keyword>
<organism evidence="4 5">
    <name type="scientific">Chryseobacterium endophyticum</name>
    <dbReference type="NCBI Taxonomy" id="1854762"/>
    <lineage>
        <taxon>Bacteria</taxon>
        <taxon>Pseudomonadati</taxon>
        <taxon>Bacteroidota</taxon>
        <taxon>Flavobacteriia</taxon>
        <taxon>Flavobacteriales</taxon>
        <taxon>Weeksellaceae</taxon>
        <taxon>Chryseobacterium group</taxon>
        <taxon>Chryseobacterium</taxon>
    </lineage>
</organism>
<evidence type="ECO:0000256" key="1">
    <source>
        <dbReference type="ARBA" id="ARBA00022729"/>
    </source>
</evidence>
<dbReference type="Gene3D" id="2.170.130.10">
    <property type="entry name" value="TonB-dependent receptor, plug domain"/>
    <property type="match status" value="1"/>
</dbReference>
<keyword evidence="2" id="KW-0812">Transmembrane</keyword>
<dbReference type="InterPro" id="IPR039426">
    <property type="entry name" value="TonB-dep_rcpt-like"/>
</dbReference>
<dbReference type="PROSITE" id="PS52016">
    <property type="entry name" value="TONB_DEPENDENT_REC_3"/>
    <property type="match status" value="1"/>
</dbReference>
<dbReference type="PANTHER" id="PTHR30069:SF29">
    <property type="entry name" value="HEMOGLOBIN AND HEMOGLOBIN-HAPTOGLOBIN-BINDING PROTEIN 1-RELATED"/>
    <property type="match status" value="1"/>
</dbReference>
<sequence length="241" mass="25945">MKIIISSPCHENWEGMTLEEKGRFCSVCSKTVRDFTASSDRQVLKAFSSAKDDICCRFNITQLNRNLLYSDINSIFMKFAAGFMLTAGGLIAVNGQQATAQDSAKAEDLQEVMVTGYRTVKKSMVTGLGTVVPGDVINAKQEDKSSTLAEQMKGVTVNPPSKDSNNAIRIGGGSLVSGSSGEPLLIVDQKVVPLKVLEETDPQSIETLNVLKGKDATALYGAKAIYGVILVTTKNNKSKRK</sequence>
<evidence type="ECO:0000256" key="2">
    <source>
        <dbReference type="PROSITE-ProRule" id="PRU01360"/>
    </source>
</evidence>
<feature type="domain" description="TonB-dependent receptor plug" evidence="3">
    <location>
        <begin position="129"/>
        <end position="228"/>
    </location>
</feature>
<dbReference type="RefSeq" id="WP_345765932.1">
    <property type="nucleotide sequence ID" value="NZ_CP154834.1"/>
</dbReference>
<dbReference type="Pfam" id="PF07715">
    <property type="entry name" value="Plug"/>
    <property type="match status" value="1"/>
</dbReference>
<gene>
    <name evidence="4" type="ORF">AAFP95_17150</name>
</gene>
<keyword evidence="2" id="KW-0998">Cell outer membrane</keyword>
<keyword evidence="2" id="KW-0472">Membrane</keyword>
<reference evidence="4 5" key="1">
    <citation type="submission" date="2024-04" db="EMBL/GenBank/DDBJ databases">
        <title>Genome sequencing and assembly of rice foliar adapted Chryseobacterium endophyticum OsEnb-ALM-A6.</title>
        <authorList>
            <person name="Kumar S."/>
            <person name="Javed M."/>
            <person name="Chouhan V."/>
            <person name="Charishma K."/>
            <person name="Patel A."/>
            <person name="Kumar M."/>
            <person name="Sahu K.P."/>
            <person name="Kumar A."/>
        </authorList>
    </citation>
    <scope>NUCLEOTIDE SEQUENCE [LARGE SCALE GENOMIC DNA]</scope>
    <source>
        <strain evidence="4 5">OsEnb-ALM-A6</strain>
    </source>
</reference>
<keyword evidence="5" id="KW-1185">Reference proteome</keyword>
<dbReference type="InterPro" id="IPR037066">
    <property type="entry name" value="Plug_dom_sf"/>
</dbReference>
<keyword evidence="1" id="KW-0732">Signal</keyword>
<dbReference type="PANTHER" id="PTHR30069">
    <property type="entry name" value="TONB-DEPENDENT OUTER MEMBRANE RECEPTOR"/>
    <property type="match status" value="1"/>
</dbReference>
<accession>A0AAU6WNA7</accession>
<evidence type="ECO:0000313" key="4">
    <source>
        <dbReference type="EMBL" id="XAO73452.1"/>
    </source>
</evidence>
<dbReference type="GO" id="GO:0015344">
    <property type="term" value="F:siderophore uptake transmembrane transporter activity"/>
    <property type="evidence" value="ECO:0007669"/>
    <property type="project" value="TreeGrafter"/>
</dbReference>
<comment type="subcellular location">
    <subcellularLocation>
        <location evidence="2">Cell outer membrane</location>
        <topology evidence="2">Multi-pass membrane protein</topology>
    </subcellularLocation>
</comment>
<keyword evidence="2" id="KW-1134">Transmembrane beta strand</keyword>
<name>A0AAU6WNA7_9FLAO</name>
<dbReference type="GO" id="GO:0009279">
    <property type="term" value="C:cell outer membrane"/>
    <property type="evidence" value="ECO:0007669"/>
    <property type="project" value="UniProtKB-SubCell"/>
</dbReference>
<evidence type="ECO:0000259" key="3">
    <source>
        <dbReference type="Pfam" id="PF07715"/>
    </source>
</evidence>
<protein>
    <submittedName>
        <fullName evidence="4">TonB-dependent receptor plug domain-containing protein</fullName>
    </submittedName>
</protein>
<comment type="similarity">
    <text evidence="2">Belongs to the TonB-dependent receptor family.</text>
</comment>
<dbReference type="SUPFAM" id="SSF56935">
    <property type="entry name" value="Porins"/>
    <property type="match status" value="1"/>
</dbReference>
<dbReference type="InterPro" id="IPR012910">
    <property type="entry name" value="Plug_dom"/>
</dbReference>
<dbReference type="EMBL" id="CP154834">
    <property type="protein sequence ID" value="XAO73452.1"/>
    <property type="molecule type" value="Genomic_DNA"/>
</dbReference>
<dbReference type="GO" id="GO:0044718">
    <property type="term" value="P:siderophore transmembrane transport"/>
    <property type="evidence" value="ECO:0007669"/>
    <property type="project" value="TreeGrafter"/>
</dbReference>
<dbReference type="AlphaFoldDB" id="A0AAU6WNA7"/>
<evidence type="ECO:0000313" key="5">
    <source>
        <dbReference type="Proteomes" id="UP001463665"/>
    </source>
</evidence>
<keyword evidence="4" id="KW-0675">Receptor</keyword>
<proteinExistence type="inferred from homology"/>